<gene>
    <name evidence="1" type="ORF">ACFQU8_14110</name>
</gene>
<proteinExistence type="predicted"/>
<dbReference type="EMBL" id="JBHTGR010000057">
    <property type="protein sequence ID" value="MFC7748322.1"/>
    <property type="molecule type" value="Genomic_DNA"/>
</dbReference>
<dbReference type="RefSeq" id="WP_382361668.1">
    <property type="nucleotide sequence ID" value="NZ_JBHTGR010000057.1"/>
</dbReference>
<name>A0ABW2V119_9BACI</name>
<evidence type="ECO:0000313" key="2">
    <source>
        <dbReference type="Proteomes" id="UP001596620"/>
    </source>
</evidence>
<evidence type="ECO:0000313" key="1">
    <source>
        <dbReference type="EMBL" id="MFC7748322.1"/>
    </source>
</evidence>
<sequence length="60" mass="6808">MSEIKLEDYLTNVDEVSGDNTSKFVLEFTVTGEPLARYLAENDLTEKVKQTVEQINIDRG</sequence>
<dbReference type="Proteomes" id="UP001596620">
    <property type="component" value="Unassembled WGS sequence"/>
</dbReference>
<accession>A0ABW2V119</accession>
<reference evidence="2" key="1">
    <citation type="journal article" date="2019" name="Int. J. Syst. Evol. Microbiol.">
        <title>The Global Catalogue of Microorganisms (GCM) 10K type strain sequencing project: providing services to taxonomists for standard genome sequencing and annotation.</title>
        <authorList>
            <consortium name="The Broad Institute Genomics Platform"/>
            <consortium name="The Broad Institute Genome Sequencing Center for Infectious Disease"/>
            <person name="Wu L."/>
            <person name="Ma J."/>
        </authorList>
    </citation>
    <scope>NUCLEOTIDE SEQUENCE [LARGE SCALE GENOMIC DNA]</scope>
    <source>
        <strain evidence="2">JCM 30234</strain>
    </source>
</reference>
<keyword evidence="2" id="KW-1185">Reference proteome</keyword>
<organism evidence="1 2">
    <name type="scientific">Lentibacillus kimchii</name>
    <dbReference type="NCBI Taxonomy" id="1542911"/>
    <lineage>
        <taxon>Bacteria</taxon>
        <taxon>Bacillati</taxon>
        <taxon>Bacillota</taxon>
        <taxon>Bacilli</taxon>
        <taxon>Bacillales</taxon>
        <taxon>Bacillaceae</taxon>
        <taxon>Lentibacillus</taxon>
    </lineage>
</organism>
<comment type="caution">
    <text evidence="1">The sequence shown here is derived from an EMBL/GenBank/DDBJ whole genome shotgun (WGS) entry which is preliminary data.</text>
</comment>
<protein>
    <submittedName>
        <fullName evidence="1">Uncharacterized protein</fullName>
    </submittedName>
</protein>